<dbReference type="PROSITE" id="PS50048">
    <property type="entry name" value="ZN2_CY6_FUNGAL_2"/>
    <property type="match status" value="1"/>
</dbReference>
<feature type="non-terminal residue" evidence="9">
    <location>
        <position position="120"/>
    </location>
</feature>
<dbReference type="GO" id="GO:0008270">
    <property type="term" value="F:zinc ion binding"/>
    <property type="evidence" value="ECO:0007669"/>
    <property type="project" value="InterPro"/>
</dbReference>
<evidence type="ECO:0000313" key="9">
    <source>
        <dbReference type="EMBL" id="RWA03287.1"/>
    </source>
</evidence>
<feature type="region of interest" description="Disordered" evidence="7">
    <location>
        <begin position="83"/>
        <end position="103"/>
    </location>
</feature>
<keyword evidence="10" id="KW-1185">Reference proteome</keyword>
<organism evidence="9 10">
    <name type="scientific">Xylaria grammica</name>
    <dbReference type="NCBI Taxonomy" id="363999"/>
    <lineage>
        <taxon>Eukaryota</taxon>
        <taxon>Fungi</taxon>
        <taxon>Dikarya</taxon>
        <taxon>Ascomycota</taxon>
        <taxon>Pezizomycotina</taxon>
        <taxon>Sordariomycetes</taxon>
        <taxon>Xylariomycetidae</taxon>
        <taxon>Xylariales</taxon>
        <taxon>Xylariaceae</taxon>
        <taxon>Xylaria</taxon>
    </lineage>
</organism>
<dbReference type="CDD" id="cd00067">
    <property type="entry name" value="GAL4"/>
    <property type="match status" value="1"/>
</dbReference>
<dbReference type="PANTHER" id="PTHR36206">
    <property type="entry name" value="ASPERCRYPTIN BIOSYNTHESIS CLUSTER-SPECIFIC TRANSCRIPTION REGULATOR ATNN-RELATED"/>
    <property type="match status" value="1"/>
</dbReference>
<dbReference type="STRING" id="363999.A0A439CM99"/>
<keyword evidence="4" id="KW-0238">DNA-binding</keyword>
<dbReference type="PROSITE" id="PS00463">
    <property type="entry name" value="ZN2_CY6_FUNGAL_1"/>
    <property type="match status" value="1"/>
</dbReference>
<evidence type="ECO:0000256" key="7">
    <source>
        <dbReference type="SAM" id="MobiDB-lite"/>
    </source>
</evidence>
<feature type="domain" description="Zn(2)-C6 fungal-type" evidence="8">
    <location>
        <begin position="31"/>
        <end position="59"/>
    </location>
</feature>
<keyword evidence="5" id="KW-0804">Transcription</keyword>
<comment type="caution">
    <text evidence="9">The sequence shown here is derived from an EMBL/GenBank/DDBJ whole genome shotgun (WGS) entry which is preliminary data.</text>
</comment>
<dbReference type="Gene3D" id="4.10.240.10">
    <property type="entry name" value="Zn(2)-C6 fungal-type DNA-binding domain"/>
    <property type="match status" value="1"/>
</dbReference>
<evidence type="ECO:0000256" key="5">
    <source>
        <dbReference type="ARBA" id="ARBA00023163"/>
    </source>
</evidence>
<evidence type="ECO:0000256" key="2">
    <source>
        <dbReference type="ARBA" id="ARBA00022833"/>
    </source>
</evidence>
<keyword evidence="3" id="KW-0805">Transcription regulation</keyword>
<dbReference type="SUPFAM" id="SSF57701">
    <property type="entry name" value="Zn2/Cys6 DNA-binding domain"/>
    <property type="match status" value="1"/>
</dbReference>
<dbReference type="Proteomes" id="UP000286045">
    <property type="component" value="Unassembled WGS sequence"/>
</dbReference>
<dbReference type="AlphaFoldDB" id="A0A439CM99"/>
<sequence>MPIVPGACWDLLDRTAPPVKRRATHAKARTGCLTCKRRKVKCDEARPACARCLKSGHRCAGYEDVRKPAHASNVLDVDTRARAKHPGKPAHVLLRPKPAPAPRPGIVEAAAKAEGSLDLV</sequence>
<dbReference type="GO" id="GO:0000981">
    <property type="term" value="F:DNA-binding transcription factor activity, RNA polymerase II-specific"/>
    <property type="evidence" value="ECO:0007669"/>
    <property type="project" value="InterPro"/>
</dbReference>
<keyword evidence="1" id="KW-0479">Metal-binding</keyword>
<reference evidence="9 10" key="1">
    <citation type="submission" date="2018-12" db="EMBL/GenBank/DDBJ databases">
        <title>Draft genome sequence of Xylaria grammica IHI A82.</title>
        <authorList>
            <person name="Buettner E."/>
            <person name="Kellner H."/>
        </authorList>
    </citation>
    <scope>NUCLEOTIDE SEQUENCE [LARGE SCALE GENOMIC DNA]</scope>
    <source>
        <strain evidence="9 10">IHI A82</strain>
    </source>
</reference>
<evidence type="ECO:0000259" key="8">
    <source>
        <dbReference type="PROSITE" id="PS50048"/>
    </source>
</evidence>
<evidence type="ECO:0000256" key="6">
    <source>
        <dbReference type="ARBA" id="ARBA00023242"/>
    </source>
</evidence>
<dbReference type="GO" id="GO:0003677">
    <property type="term" value="F:DNA binding"/>
    <property type="evidence" value="ECO:0007669"/>
    <property type="project" value="UniProtKB-KW"/>
</dbReference>
<dbReference type="Pfam" id="PF00172">
    <property type="entry name" value="Zn_clus"/>
    <property type="match status" value="1"/>
</dbReference>
<evidence type="ECO:0000313" key="10">
    <source>
        <dbReference type="Proteomes" id="UP000286045"/>
    </source>
</evidence>
<proteinExistence type="predicted"/>
<evidence type="ECO:0000256" key="3">
    <source>
        <dbReference type="ARBA" id="ARBA00023015"/>
    </source>
</evidence>
<dbReference type="PRINTS" id="PR00755">
    <property type="entry name" value="AFLATOXINBRP"/>
</dbReference>
<accession>A0A439CM99</accession>
<keyword evidence="2" id="KW-0862">Zinc</keyword>
<dbReference type="SMART" id="SM00066">
    <property type="entry name" value="GAL4"/>
    <property type="match status" value="1"/>
</dbReference>
<name>A0A439CM99_9PEZI</name>
<dbReference type="InterPro" id="IPR052360">
    <property type="entry name" value="Transcr_Regulatory_Proteins"/>
</dbReference>
<evidence type="ECO:0000256" key="4">
    <source>
        <dbReference type="ARBA" id="ARBA00023125"/>
    </source>
</evidence>
<keyword evidence="6" id="KW-0539">Nucleus</keyword>
<evidence type="ECO:0000256" key="1">
    <source>
        <dbReference type="ARBA" id="ARBA00022723"/>
    </source>
</evidence>
<dbReference type="InterPro" id="IPR036864">
    <property type="entry name" value="Zn2-C6_fun-type_DNA-bd_sf"/>
</dbReference>
<dbReference type="InterPro" id="IPR001138">
    <property type="entry name" value="Zn2Cys6_DnaBD"/>
</dbReference>
<dbReference type="PANTHER" id="PTHR36206:SF16">
    <property type="entry name" value="TRANSCRIPTION FACTOR DOMAIN-CONTAINING PROTEIN-RELATED"/>
    <property type="match status" value="1"/>
</dbReference>
<protein>
    <recommendedName>
        <fullName evidence="8">Zn(2)-C6 fungal-type domain-containing protein</fullName>
    </recommendedName>
</protein>
<gene>
    <name evidence="9" type="ORF">EKO27_g11816</name>
</gene>
<dbReference type="EMBL" id="RYZI01000856">
    <property type="protein sequence ID" value="RWA03287.1"/>
    <property type="molecule type" value="Genomic_DNA"/>
</dbReference>